<evidence type="ECO:0000313" key="1">
    <source>
        <dbReference type="EMBL" id="RAP68528.1"/>
    </source>
</evidence>
<accession>A0A328TDP4</accession>
<dbReference type="EMBL" id="LJAM02000804">
    <property type="protein sequence ID" value="RAP68528.1"/>
    <property type="molecule type" value="Genomic_DNA"/>
</dbReference>
<proteinExistence type="predicted"/>
<name>A0A328TDP4_9GAMM</name>
<dbReference type="AlphaFoldDB" id="A0A328TDP4"/>
<keyword evidence="2" id="KW-1185">Reference proteome</keyword>
<protein>
    <submittedName>
        <fullName evidence="1">Transposase, IS91 family domain protein</fullName>
    </submittedName>
</protein>
<organism evidence="1 2">
    <name type="scientific">Candidatus Erwinia dacicola</name>
    <dbReference type="NCBI Taxonomy" id="252393"/>
    <lineage>
        <taxon>Bacteria</taxon>
        <taxon>Pseudomonadati</taxon>
        <taxon>Pseudomonadota</taxon>
        <taxon>Gammaproteobacteria</taxon>
        <taxon>Enterobacterales</taxon>
        <taxon>Erwiniaceae</taxon>
        <taxon>Erwinia</taxon>
    </lineage>
</organism>
<comment type="caution">
    <text evidence="1">The sequence shown here is derived from an EMBL/GenBank/DDBJ whole genome shotgun (WGS) entry which is preliminary data.</text>
</comment>
<evidence type="ECO:0000313" key="2">
    <source>
        <dbReference type="Proteomes" id="UP000244334"/>
    </source>
</evidence>
<dbReference type="Proteomes" id="UP000244334">
    <property type="component" value="Unassembled WGS sequence"/>
</dbReference>
<reference evidence="1" key="1">
    <citation type="submission" date="2018-04" db="EMBL/GenBank/DDBJ databases">
        <title>Genomes of the Obligate Erwinia dacicola and Facultative Enterobacter sp. OLF Endosymbionts of the Olive Fruit fly, Bactrocera oleae.</title>
        <authorList>
            <person name="Estes A.M."/>
            <person name="Hearn D.J."/>
            <person name="Agarwal S."/>
            <person name="Pierson E.A."/>
            <person name="Dunning-Hotopp J.C."/>
        </authorList>
    </citation>
    <scope>NUCLEOTIDE SEQUENCE [LARGE SCALE GENOMIC DNA]</scope>
    <source>
        <strain evidence="1">Oroville</strain>
    </source>
</reference>
<sequence>KGRLRFAGAQAGTQAMKLLSERLRGMEKKRCLRMPELDQYA</sequence>
<feature type="non-terminal residue" evidence="1">
    <location>
        <position position="1"/>
    </location>
</feature>
<gene>
    <name evidence="1" type="ORF">ACZ87_03820</name>
</gene>